<gene>
    <name evidence="3" type="ORF">BQ2448_4739</name>
</gene>
<dbReference type="Pfam" id="PF01388">
    <property type="entry name" value="ARID"/>
    <property type="match status" value="1"/>
</dbReference>
<dbReference type="SMART" id="SM01014">
    <property type="entry name" value="ARID"/>
    <property type="match status" value="1"/>
</dbReference>
<dbReference type="SMART" id="SM00501">
    <property type="entry name" value="BRIGHT"/>
    <property type="match status" value="1"/>
</dbReference>
<protein>
    <submittedName>
        <fullName evidence="3">BQ2448_4739 protein</fullName>
    </submittedName>
</protein>
<feature type="region of interest" description="Disordered" evidence="1">
    <location>
        <begin position="282"/>
        <end position="379"/>
    </location>
</feature>
<dbReference type="InterPro" id="IPR001606">
    <property type="entry name" value="ARID_dom"/>
</dbReference>
<feature type="region of interest" description="Disordered" evidence="1">
    <location>
        <begin position="570"/>
        <end position="592"/>
    </location>
</feature>
<name>A0A238FFS0_9BASI</name>
<evidence type="ECO:0000313" key="4">
    <source>
        <dbReference type="Proteomes" id="UP000198372"/>
    </source>
</evidence>
<sequence length="592" mass="63471">MSQRVQHPDVLATCHASWLPHLESKSKDSDPLTWEPAFYNREDEAEVKRARVAMNGDQTFNMPLQQAGAPYQSNIDAATSLMPNSVEPWNWPQEDSNLTLQALLSQFSTSFEAFGDTISSHPPPNDPTSSSFLASTFTASHHPAPSFASEQSVNRLNHPNHDMATLNLNLVFSSLAPQGFDPHQSSFIPPSGSSAASVADFGLLQHVPPPASWQTAWNNTHLESFLDSVPQFGGLHQPYSLAPPSQLPPATSSSSMSGLEPMLLAPVASTSLPIQPTATASVVKSDAPLLPPSEPAKLSDARATTTTEESSASRRSRRQAVHASTGPDLSHLPPSLRAQVAAANRAREASQSDPSTHPTVSKAAPPNSTGDPPLLSKPWVPNVSSADDFPAFVPKPLSLGESVGGAGERIKSATERLAEGAGLGFPALQTMQDELKEEDFYASLIVVMGRRGVVIDRDEYRINNTKVDLFKLFHNVMLQGPGGERVELDHAWPKVALSMGLPNENPQRQQLATIYSEVLSPYESAWANALLKQLHKLALLRQAPTSSSNPVGATVVAPVAEPSRAELFARSGGDASRFEEIGPMGVTKDSSL</sequence>
<proteinExistence type="predicted"/>
<organism evidence="3 4">
    <name type="scientific">Microbotryum intermedium</name>
    <dbReference type="NCBI Taxonomy" id="269621"/>
    <lineage>
        <taxon>Eukaryota</taxon>
        <taxon>Fungi</taxon>
        <taxon>Dikarya</taxon>
        <taxon>Basidiomycota</taxon>
        <taxon>Pucciniomycotina</taxon>
        <taxon>Microbotryomycetes</taxon>
        <taxon>Microbotryales</taxon>
        <taxon>Microbotryaceae</taxon>
        <taxon>Microbotryum</taxon>
    </lineage>
</organism>
<dbReference type="EMBL" id="FMSP01000008">
    <property type="protein sequence ID" value="SCV72045.1"/>
    <property type="molecule type" value="Genomic_DNA"/>
</dbReference>
<dbReference type="GO" id="GO:0003677">
    <property type="term" value="F:DNA binding"/>
    <property type="evidence" value="ECO:0007669"/>
    <property type="project" value="InterPro"/>
</dbReference>
<evidence type="ECO:0000256" key="1">
    <source>
        <dbReference type="SAM" id="MobiDB-lite"/>
    </source>
</evidence>
<evidence type="ECO:0000259" key="2">
    <source>
        <dbReference type="PROSITE" id="PS51011"/>
    </source>
</evidence>
<evidence type="ECO:0000313" key="3">
    <source>
        <dbReference type="EMBL" id="SCV72045.1"/>
    </source>
</evidence>
<keyword evidence="4" id="KW-1185">Reference proteome</keyword>
<dbReference type="SUPFAM" id="SSF46774">
    <property type="entry name" value="ARID-like"/>
    <property type="match status" value="1"/>
</dbReference>
<dbReference type="InterPro" id="IPR036431">
    <property type="entry name" value="ARID_dom_sf"/>
</dbReference>
<dbReference type="STRING" id="269621.A0A238FFS0"/>
<feature type="compositionally biased region" description="Low complexity" evidence="1">
    <location>
        <begin position="301"/>
        <end position="310"/>
    </location>
</feature>
<feature type="domain" description="ARID" evidence="2">
    <location>
        <begin position="434"/>
        <end position="527"/>
    </location>
</feature>
<dbReference type="OrthoDB" id="338531at2759"/>
<dbReference type="PROSITE" id="PS51011">
    <property type="entry name" value="ARID"/>
    <property type="match status" value="1"/>
</dbReference>
<accession>A0A238FFS0</accession>
<dbReference type="AlphaFoldDB" id="A0A238FFS0"/>
<reference evidence="4" key="1">
    <citation type="submission" date="2016-09" db="EMBL/GenBank/DDBJ databases">
        <authorList>
            <person name="Jeantristanb JTB J.-T."/>
            <person name="Ricardo R."/>
        </authorList>
    </citation>
    <scope>NUCLEOTIDE SEQUENCE [LARGE SCALE GENOMIC DNA]</scope>
</reference>
<dbReference type="Proteomes" id="UP000198372">
    <property type="component" value="Unassembled WGS sequence"/>
</dbReference>
<dbReference type="Gene3D" id="1.10.150.60">
    <property type="entry name" value="ARID DNA-binding domain"/>
    <property type="match status" value="1"/>
</dbReference>